<dbReference type="RefSeq" id="WP_101434156.1">
    <property type="nucleotide sequence ID" value="NZ_PJMY01000002.1"/>
</dbReference>
<evidence type="ECO:0000256" key="1">
    <source>
        <dbReference type="SAM" id="Coils"/>
    </source>
</evidence>
<keyword evidence="1" id="KW-0175">Coiled coil</keyword>
<evidence type="ECO:0000313" key="3">
    <source>
        <dbReference type="EMBL" id="PKV99591.1"/>
    </source>
</evidence>
<evidence type="ECO:0000313" key="4">
    <source>
        <dbReference type="Proteomes" id="UP000233750"/>
    </source>
</evidence>
<proteinExistence type="predicted"/>
<evidence type="ECO:0000256" key="2">
    <source>
        <dbReference type="SAM" id="MobiDB-lite"/>
    </source>
</evidence>
<dbReference type="OrthoDB" id="9814088at2"/>
<sequence>MSILDRFRRNRGTHGSPYLAPAERPAVRARIAREQEEILRGAGNDPDTARRVAAERAARRSVIRPEIAKRIDDAATAALEQANRDGAGMGAYRRAVKEECARAGVSEADFYRAEPGLLAMAWPSLHEHLGDEEPVFDLDAEDAHERAEFQHQLELHGLADPIGEPDDVDDVEPMTVEQARDIVVRAEELSRHLETCSLGEEHCPTCSVNILDADGFWDHQVGNARARLADYSLEDILAGNFAVADRADTVPEREPEPGSWIARNLTATGQRDPFRSEAASAPEADHDLRGLMTEAEARDTLLRAERLRGHIDTCTTLAGECATCSEYDPSRTDFWEVEVAAATSRLADQDPDAVILVDTDRDEVVVVNPHQVAARAADRIVGEPDVNDADWRTNPPAASPVPERDPEPGSWIARTLTPADSADLGPVVDGERVYLEDVQARLARLADGPVTEESLAQVGLDTSELHSLEYRQLPAAVQEFLSAERARVYEEELRAHEAERRDAADSLTAAQAQRILDQAAEIDAHTSGCQISVQNCPTCSEQEHDDAAPFWDRVSAAQDRLDGLTPDQIAAQAAAERVAHPAGVGQAVARDAEPGRRARAGQPVPAQAASDVDSVLGRIDEVLAAPEPLPLGDAVRECDRSLAEAEDAVNRAQTVNEDAARAERCARWNSDDACAEAADCDRDCDGGERT</sequence>
<reference evidence="3 4" key="1">
    <citation type="submission" date="2017-12" db="EMBL/GenBank/DDBJ databases">
        <title>Sequencing the genomes of 1000 Actinobacteria strains.</title>
        <authorList>
            <person name="Klenk H.-P."/>
        </authorList>
    </citation>
    <scope>NUCLEOTIDE SEQUENCE [LARGE SCALE GENOMIC DNA]</scope>
    <source>
        <strain evidence="3 4">DSM 45165</strain>
    </source>
</reference>
<dbReference type="AlphaFoldDB" id="A0A2N3X0E9"/>
<gene>
    <name evidence="3" type="ORF">ATK30_0571</name>
</gene>
<accession>A0A2N3X0E9</accession>
<protein>
    <submittedName>
        <fullName evidence="3">Uncharacterized protein</fullName>
    </submittedName>
</protein>
<feature type="region of interest" description="Disordered" evidence="2">
    <location>
        <begin position="385"/>
        <end position="408"/>
    </location>
</feature>
<feature type="coiled-coil region" evidence="1">
    <location>
        <begin position="486"/>
        <end position="513"/>
    </location>
</feature>
<organism evidence="3 4">
    <name type="scientific">Amycolatopsis echigonensis</name>
    <dbReference type="NCBI Taxonomy" id="2576905"/>
    <lineage>
        <taxon>Bacteria</taxon>
        <taxon>Bacillati</taxon>
        <taxon>Actinomycetota</taxon>
        <taxon>Actinomycetes</taxon>
        <taxon>Pseudonocardiales</taxon>
        <taxon>Pseudonocardiaceae</taxon>
        <taxon>Amycolatopsis</taxon>
    </lineage>
</organism>
<comment type="caution">
    <text evidence="3">The sequence shown here is derived from an EMBL/GenBank/DDBJ whole genome shotgun (WGS) entry which is preliminary data.</text>
</comment>
<name>A0A2N3X0E9_9PSEU</name>
<dbReference type="EMBL" id="PJMY01000002">
    <property type="protein sequence ID" value="PKV99591.1"/>
    <property type="molecule type" value="Genomic_DNA"/>
</dbReference>
<keyword evidence="4" id="KW-1185">Reference proteome</keyword>
<feature type="region of interest" description="Disordered" evidence="2">
    <location>
        <begin position="1"/>
        <end position="23"/>
    </location>
</feature>
<dbReference type="Proteomes" id="UP000233750">
    <property type="component" value="Unassembled WGS sequence"/>
</dbReference>
<feature type="region of interest" description="Disordered" evidence="2">
    <location>
        <begin position="581"/>
        <end position="609"/>
    </location>
</feature>